<evidence type="ECO:0000313" key="6">
    <source>
        <dbReference type="EMBL" id="KAK7237683.1"/>
    </source>
</evidence>
<dbReference type="SUPFAM" id="SSF50249">
    <property type="entry name" value="Nucleic acid-binding proteins"/>
    <property type="match status" value="1"/>
</dbReference>
<evidence type="ECO:0000256" key="2">
    <source>
        <dbReference type="ARBA" id="ARBA00022884"/>
    </source>
</evidence>
<reference evidence="6 7" key="1">
    <citation type="submission" date="2024-03" db="EMBL/GenBank/DDBJ databases">
        <title>Aureococcus anophagefferens CCMP1851 and Kratosvirus quantuckense: Draft genome of a second virus-susceptible host strain in the model system.</title>
        <authorList>
            <person name="Chase E."/>
            <person name="Truchon A.R."/>
            <person name="Schepens W."/>
            <person name="Wilhelm S.W."/>
        </authorList>
    </citation>
    <scope>NUCLEOTIDE SEQUENCE [LARGE SCALE GENOMIC DNA]</scope>
    <source>
        <strain evidence="6 7">CCMP1851</strain>
    </source>
</reference>
<dbReference type="Pfam" id="PF01588">
    <property type="entry name" value="tRNA_bind"/>
    <property type="match status" value="1"/>
</dbReference>
<gene>
    <name evidence="6" type="ORF">SO694_0033706</name>
</gene>
<sequence>MLKSMLSLTLALRSAALVPRVAQHPRRATIRMMSDEKVADFSKIDLRVGTIVSAWNHPDSDKLIVEEIDIGEDEPRQIVSGLRAFYEADALAGKKCVVVANLPKAKLGGVDSFGMVLCGSKDEKAVVEILEPPAEAEDGERAFVDGADGDAATAHRGANQVKKKKFWPPVAEKLAMAGGVATFDGQAISTSEGPCTCPSIAEGGLS</sequence>
<feature type="signal peptide" evidence="4">
    <location>
        <begin position="1"/>
        <end position="16"/>
    </location>
</feature>
<evidence type="ECO:0000259" key="5">
    <source>
        <dbReference type="PROSITE" id="PS50886"/>
    </source>
</evidence>
<keyword evidence="4" id="KW-0732">Signal</keyword>
<evidence type="ECO:0000256" key="3">
    <source>
        <dbReference type="PROSITE-ProRule" id="PRU00209"/>
    </source>
</evidence>
<dbReference type="PANTHER" id="PTHR11586:SF33">
    <property type="entry name" value="AMINOACYL TRNA SYNTHASE COMPLEX-INTERACTING MULTIFUNCTIONAL PROTEIN 1"/>
    <property type="match status" value="1"/>
</dbReference>
<organism evidence="6 7">
    <name type="scientific">Aureococcus anophagefferens</name>
    <name type="common">Harmful bloom alga</name>
    <dbReference type="NCBI Taxonomy" id="44056"/>
    <lineage>
        <taxon>Eukaryota</taxon>
        <taxon>Sar</taxon>
        <taxon>Stramenopiles</taxon>
        <taxon>Ochrophyta</taxon>
        <taxon>Pelagophyceae</taxon>
        <taxon>Pelagomonadales</taxon>
        <taxon>Pelagomonadaceae</taxon>
        <taxon>Aureococcus</taxon>
    </lineage>
</organism>
<dbReference type="EMBL" id="JBBJCI010000246">
    <property type="protein sequence ID" value="KAK7237683.1"/>
    <property type="molecule type" value="Genomic_DNA"/>
</dbReference>
<comment type="caution">
    <text evidence="6">The sequence shown here is derived from an EMBL/GenBank/DDBJ whole genome shotgun (WGS) entry which is preliminary data.</text>
</comment>
<keyword evidence="7" id="KW-1185">Reference proteome</keyword>
<name>A0ABR1FSW0_AURAN</name>
<dbReference type="PANTHER" id="PTHR11586">
    <property type="entry name" value="TRNA-AMINOACYLATION COFACTOR ARC1 FAMILY MEMBER"/>
    <property type="match status" value="1"/>
</dbReference>
<evidence type="ECO:0000313" key="7">
    <source>
        <dbReference type="Proteomes" id="UP001363151"/>
    </source>
</evidence>
<dbReference type="CDD" id="cd02799">
    <property type="entry name" value="tRNA_bind_EMAP-II_like"/>
    <property type="match status" value="1"/>
</dbReference>
<feature type="domain" description="TRNA-binding" evidence="5">
    <location>
        <begin position="40"/>
        <end position="143"/>
    </location>
</feature>
<dbReference type="PROSITE" id="PS50886">
    <property type="entry name" value="TRBD"/>
    <property type="match status" value="1"/>
</dbReference>
<feature type="chain" id="PRO_5045162785" evidence="4">
    <location>
        <begin position="17"/>
        <end position="206"/>
    </location>
</feature>
<dbReference type="InterPro" id="IPR012340">
    <property type="entry name" value="NA-bd_OB-fold"/>
</dbReference>
<keyword evidence="2 3" id="KW-0694">RNA-binding</keyword>
<proteinExistence type="predicted"/>
<keyword evidence="1 3" id="KW-0820">tRNA-binding</keyword>
<dbReference type="InterPro" id="IPR051270">
    <property type="entry name" value="Tyrosine-tRNA_ligase_regulator"/>
</dbReference>
<evidence type="ECO:0000256" key="1">
    <source>
        <dbReference type="ARBA" id="ARBA00022555"/>
    </source>
</evidence>
<dbReference type="Gene3D" id="2.40.50.140">
    <property type="entry name" value="Nucleic acid-binding proteins"/>
    <property type="match status" value="1"/>
</dbReference>
<accession>A0ABR1FSW0</accession>
<dbReference type="InterPro" id="IPR002547">
    <property type="entry name" value="tRNA-bd_dom"/>
</dbReference>
<protein>
    <submittedName>
        <fullName evidence="6">tRNA binding protein</fullName>
    </submittedName>
</protein>
<dbReference type="Proteomes" id="UP001363151">
    <property type="component" value="Unassembled WGS sequence"/>
</dbReference>
<evidence type="ECO:0000256" key="4">
    <source>
        <dbReference type="SAM" id="SignalP"/>
    </source>
</evidence>